<accession>A0ABU0IVK8</accession>
<gene>
    <name evidence="3" type="ORF">QO010_003836</name>
</gene>
<keyword evidence="4" id="KW-1185">Reference proteome</keyword>
<evidence type="ECO:0008006" key="5">
    <source>
        <dbReference type="Google" id="ProtNLM"/>
    </source>
</evidence>
<feature type="signal peptide" evidence="2">
    <location>
        <begin position="1"/>
        <end position="22"/>
    </location>
</feature>
<dbReference type="PROSITE" id="PS51257">
    <property type="entry name" value="PROKAR_LIPOPROTEIN"/>
    <property type="match status" value="1"/>
</dbReference>
<sequence length="352" mass="37149">MNLFKPARLAPVALAIAMAALAACSTDTPPPPPPPVAVIPPPPPPVTLSSRVIEQASAWHSYMLRAASISPAFPDGPSIAQSLRVGESYEPKQFLGGAVAYGTVVALQDPTFVAGVRKFVGDPTQRNAMVEQIIADPNYVRTLDGADSAANQVVAAIGDAGLKVYQNGKAVKQAAYTVQYQKWSKETIPDRDGRLALAKSLSTQPLQGDMAEIATLTQASLGQASLGLTPQTPANPWTPVVTRSVALAALAALGAAGDENMPRLQTLLEDPNTGYCLSMAKLNLYQCLAVAKPHYEDVFCLGQHVLMDTGQCMIKTAGAAMPVEPIYLPPAKPVPVAKTSIQDKPRPKPKKK</sequence>
<evidence type="ECO:0000313" key="3">
    <source>
        <dbReference type="EMBL" id="MDQ0466043.1"/>
    </source>
</evidence>
<evidence type="ECO:0000256" key="2">
    <source>
        <dbReference type="SAM" id="SignalP"/>
    </source>
</evidence>
<protein>
    <recommendedName>
        <fullName evidence="5">Lipoprotein</fullName>
    </recommendedName>
</protein>
<dbReference type="Proteomes" id="UP001228905">
    <property type="component" value="Unassembled WGS sequence"/>
</dbReference>
<evidence type="ECO:0000313" key="4">
    <source>
        <dbReference type="Proteomes" id="UP001228905"/>
    </source>
</evidence>
<evidence type="ECO:0000256" key="1">
    <source>
        <dbReference type="SAM" id="MobiDB-lite"/>
    </source>
</evidence>
<dbReference type="EMBL" id="JAUSVS010000009">
    <property type="protein sequence ID" value="MDQ0466043.1"/>
    <property type="molecule type" value="Genomic_DNA"/>
</dbReference>
<reference evidence="3 4" key="1">
    <citation type="submission" date="2023-07" db="EMBL/GenBank/DDBJ databases">
        <title>Genomic Encyclopedia of Type Strains, Phase IV (KMG-IV): sequencing the most valuable type-strain genomes for metagenomic binning, comparative biology and taxonomic classification.</title>
        <authorList>
            <person name="Goeker M."/>
        </authorList>
    </citation>
    <scope>NUCLEOTIDE SEQUENCE [LARGE SCALE GENOMIC DNA]</scope>
    <source>
        <strain evidence="3 4">DSM 18695</strain>
    </source>
</reference>
<feature type="chain" id="PRO_5046080222" description="Lipoprotein" evidence="2">
    <location>
        <begin position="23"/>
        <end position="352"/>
    </location>
</feature>
<feature type="region of interest" description="Disordered" evidence="1">
    <location>
        <begin position="331"/>
        <end position="352"/>
    </location>
</feature>
<dbReference type="RefSeq" id="WP_307351851.1">
    <property type="nucleotide sequence ID" value="NZ_JAUSVS010000009.1"/>
</dbReference>
<comment type="caution">
    <text evidence="3">The sequence shown here is derived from an EMBL/GenBank/DDBJ whole genome shotgun (WGS) entry which is preliminary data.</text>
</comment>
<organism evidence="3 4">
    <name type="scientific">Caulobacter ginsengisoli</name>
    <dbReference type="NCBI Taxonomy" id="400775"/>
    <lineage>
        <taxon>Bacteria</taxon>
        <taxon>Pseudomonadati</taxon>
        <taxon>Pseudomonadota</taxon>
        <taxon>Alphaproteobacteria</taxon>
        <taxon>Caulobacterales</taxon>
        <taxon>Caulobacteraceae</taxon>
        <taxon>Caulobacter</taxon>
    </lineage>
</organism>
<keyword evidence="2" id="KW-0732">Signal</keyword>
<name>A0ABU0IVK8_9CAUL</name>
<proteinExistence type="predicted"/>